<dbReference type="AlphaFoldDB" id="A0AB39TUJ4"/>
<evidence type="ECO:0000259" key="3">
    <source>
        <dbReference type="Pfam" id="PF00188"/>
    </source>
</evidence>
<feature type="compositionally biased region" description="Low complexity" evidence="2">
    <location>
        <begin position="418"/>
        <end position="432"/>
    </location>
</feature>
<keyword evidence="1" id="KW-0805">Transcription regulation</keyword>
<comment type="similarity">
    <text evidence="1">Belongs to the sigma-70 factor family. ECF subfamily.</text>
</comment>
<keyword evidence="1" id="KW-0238">DNA-binding</keyword>
<feature type="region of interest" description="Disordered" evidence="2">
    <location>
        <begin position="278"/>
        <end position="340"/>
    </location>
</feature>
<organism evidence="5">
    <name type="scientific">Streptomyces sp. Y1</name>
    <dbReference type="NCBI Taxonomy" id="3238634"/>
    <lineage>
        <taxon>Bacteria</taxon>
        <taxon>Bacillati</taxon>
        <taxon>Actinomycetota</taxon>
        <taxon>Actinomycetes</taxon>
        <taxon>Kitasatosporales</taxon>
        <taxon>Streptomycetaceae</taxon>
        <taxon>Streptomyces</taxon>
    </lineage>
</organism>
<dbReference type="SUPFAM" id="SSF55797">
    <property type="entry name" value="PR-1-like"/>
    <property type="match status" value="1"/>
</dbReference>
<protein>
    <recommendedName>
        <fullName evidence="1">RNA polymerase sigma factor</fullName>
    </recommendedName>
</protein>
<evidence type="ECO:0000259" key="4">
    <source>
        <dbReference type="Pfam" id="PF04542"/>
    </source>
</evidence>
<dbReference type="InterPro" id="IPR014284">
    <property type="entry name" value="RNA_pol_sigma-70_dom"/>
</dbReference>
<gene>
    <name evidence="5" type="ORF">AB2U05_32090</name>
</gene>
<feature type="compositionally biased region" description="Gly residues" evidence="2">
    <location>
        <begin position="295"/>
        <end position="333"/>
    </location>
</feature>
<proteinExistence type="inferred from homology"/>
<keyword evidence="1" id="KW-0804">Transcription</keyword>
<evidence type="ECO:0000313" key="5">
    <source>
        <dbReference type="EMBL" id="XDQ82815.1"/>
    </source>
</evidence>
<feature type="compositionally biased region" description="Low complexity" evidence="2">
    <location>
        <begin position="385"/>
        <end position="400"/>
    </location>
</feature>
<dbReference type="GO" id="GO:0006352">
    <property type="term" value="P:DNA-templated transcription initiation"/>
    <property type="evidence" value="ECO:0007669"/>
    <property type="project" value="InterPro"/>
</dbReference>
<dbReference type="InterPro" id="IPR014044">
    <property type="entry name" value="CAP_dom"/>
</dbReference>
<dbReference type="NCBIfam" id="TIGR02937">
    <property type="entry name" value="sigma70-ECF"/>
    <property type="match status" value="1"/>
</dbReference>
<reference evidence="5" key="1">
    <citation type="submission" date="2024-07" db="EMBL/GenBank/DDBJ databases">
        <authorList>
            <person name="Yu S.T."/>
        </authorList>
    </citation>
    <scope>NUCLEOTIDE SEQUENCE</scope>
    <source>
        <strain evidence="5">Y1</strain>
    </source>
</reference>
<name>A0AB39TUJ4_9ACTN</name>
<sequence length="565" mass="58989">MNADVHGRDLRNGTGTTLVREAQGGDRQAQEALVATWLPLVYNVAGRALGGHADVDDVAQETMIRALDGLDGLRDPSSFRSWLIAITMNQIRRRHAAGQQQPIVGGLDESWELADPRGDFTDLTILRLGLSGQRREVAEATRWLDPDDRELLSLWWMEASGELTRTELAEALDLTPQHTAVRVQRMKKQLEAGRIVVRALSAYPRCPELAEVTAGFDGTPNSVWRKRIARHIRGCADCDRLGRDLFPAEGLLAGLALVPIPLDPPSVLQLQQAAATAAGTPAAPTAPATPSPSGTGTGTGGGADHGTGAGNGSGAGNGNSAGNAGGTNTGHGGHASRTGTATRKAVLAGSAAAVLAVTTLAFVWPQHEQHDEPPRSTPPAPTAPDTPTTLAVPVSAAPAPVVAPTPTPTAEPTPTATPTPTASATSTATARPSTPPAPSPERQLIDLVNAERAKAGCGPLRIDPRLHAAAQKHTDDMVARGFFDHVNPDGARADARITASGYRWSQWGENLDRGPSAPAVVLSDWMDGGIHQSNMLDCGFKDVGVGIATTPSGTYWTQDLGAPQP</sequence>
<feature type="domain" description="RNA polymerase sigma-70 region 2" evidence="4">
    <location>
        <begin position="33"/>
        <end position="95"/>
    </location>
</feature>
<feature type="compositionally biased region" description="Pro residues" evidence="2">
    <location>
        <begin position="401"/>
        <end position="417"/>
    </location>
</feature>
<accession>A0AB39TUJ4</accession>
<evidence type="ECO:0000256" key="2">
    <source>
        <dbReference type="SAM" id="MobiDB-lite"/>
    </source>
</evidence>
<dbReference type="InterPro" id="IPR035940">
    <property type="entry name" value="CAP_sf"/>
</dbReference>
<dbReference type="InterPro" id="IPR013325">
    <property type="entry name" value="RNA_pol_sigma_r2"/>
</dbReference>
<feature type="compositionally biased region" description="Low complexity" evidence="2">
    <location>
        <begin position="278"/>
        <end position="294"/>
    </location>
</feature>
<dbReference type="InterPro" id="IPR000838">
    <property type="entry name" value="RNA_pol_sigma70_ECF_CS"/>
</dbReference>
<keyword evidence="1" id="KW-0731">Sigma factor</keyword>
<evidence type="ECO:0000256" key="1">
    <source>
        <dbReference type="RuleBase" id="RU000716"/>
    </source>
</evidence>
<feature type="region of interest" description="Disordered" evidence="2">
    <location>
        <begin position="367"/>
        <end position="441"/>
    </location>
</feature>
<dbReference type="InterPro" id="IPR007627">
    <property type="entry name" value="RNA_pol_sigma70_r2"/>
</dbReference>
<dbReference type="Pfam" id="PF04542">
    <property type="entry name" value="Sigma70_r2"/>
    <property type="match status" value="1"/>
</dbReference>
<dbReference type="GO" id="GO:0016987">
    <property type="term" value="F:sigma factor activity"/>
    <property type="evidence" value="ECO:0007669"/>
    <property type="project" value="UniProtKB-KW"/>
</dbReference>
<dbReference type="CDD" id="cd05379">
    <property type="entry name" value="CAP_bacterial"/>
    <property type="match status" value="1"/>
</dbReference>
<dbReference type="RefSeq" id="WP_369185075.1">
    <property type="nucleotide sequence ID" value="NZ_CP163445.1"/>
</dbReference>
<feature type="compositionally biased region" description="Pro residues" evidence="2">
    <location>
        <begin position="375"/>
        <end position="384"/>
    </location>
</feature>
<dbReference type="PROSITE" id="PS01063">
    <property type="entry name" value="SIGMA70_ECF"/>
    <property type="match status" value="1"/>
</dbReference>
<dbReference type="Pfam" id="PF00188">
    <property type="entry name" value="CAP"/>
    <property type="match status" value="1"/>
</dbReference>
<dbReference type="GO" id="GO:0003677">
    <property type="term" value="F:DNA binding"/>
    <property type="evidence" value="ECO:0007669"/>
    <property type="project" value="UniProtKB-KW"/>
</dbReference>
<dbReference type="Gene3D" id="1.10.1740.10">
    <property type="match status" value="1"/>
</dbReference>
<dbReference type="PANTHER" id="PTHR31157:SF1">
    <property type="entry name" value="SCP DOMAIN-CONTAINING PROTEIN"/>
    <property type="match status" value="1"/>
</dbReference>
<dbReference type="EMBL" id="CP163445">
    <property type="protein sequence ID" value="XDQ82815.1"/>
    <property type="molecule type" value="Genomic_DNA"/>
</dbReference>
<dbReference type="PANTHER" id="PTHR31157">
    <property type="entry name" value="SCP DOMAIN-CONTAINING PROTEIN"/>
    <property type="match status" value="1"/>
</dbReference>
<dbReference type="SUPFAM" id="SSF88946">
    <property type="entry name" value="Sigma2 domain of RNA polymerase sigma factors"/>
    <property type="match status" value="1"/>
</dbReference>
<feature type="domain" description="SCP" evidence="3">
    <location>
        <begin position="446"/>
        <end position="559"/>
    </location>
</feature>
<dbReference type="Gene3D" id="3.40.33.10">
    <property type="entry name" value="CAP"/>
    <property type="match status" value="1"/>
</dbReference>